<keyword evidence="9 16" id="KW-0521">NADP</keyword>
<evidence type="ECO:0000259" key="18">
    <source>
        <dbReference type="Pfam" id="PF02233"/>
    </source>
</evidence>
<keyword evidence="13 16" id="KW-0472">Membrane</keyword>
<comment type="subcellular location">
    <subcellularLocation>
        <location evidence="2">Cell inner membrane</location>
        <topology evidence="2">Multi-pass membrane protein</topology>
    </subcellularLocation>
</comment>
<evidence type="ECO:0000256" key="16">
    <source>
        <dbReference type="PIRNR" id="PIRNR000204"/>
    </source>
</evidence>
<dbReference type="Proteomes" id="UP000070107">
    <property type="component" value="Unassembled WGS sequence"/>
</dbReference>
<dbReference type="EC" id="7.1.1.1" evidence="4 16"/>
<sequence length="465" mass="48362">MSVDLAAFLYLVSGVLFILALRGLSHPTTSRQGNLYGMVGMAISIITTLALARPSFGGLVLIVIGIAIGGGIGAYIARRIAMTAMPQLVAAFHSLIGLAAVLVAAAALYTPDSFGIGEIGSIHGQALIEMSLGVAIGAITFTGSVIAFLKLDGRMSGKPILLPARHIVNAALAIAIVVLIAVLVNTESHTVFWLIVILSLVLGGLIIVPIGGADMPVVVSMLNSYSGWAAAGIGFTLGNLALIITGALVGSSGAILSYIMCKGMNRSFLSVILGGFGGETAGPAGEVEQRPVKQGSADDAAFIMKNASKVIIVPGYGMAVAQAQHALREMADKLKAEGVEVKYAIHPVAGRMPGHMNVLLAEANVPYDEVFELEDINSEFAQADVAFVIGANDVTNPAAKTDPKSPIYGMPILDVDKAGTVLFIKRGMGSGYAGVENELFFRDNTMMLFADAKKMVENIVKALDH</sequence>
<name>A0A135HSF5_9HYPH</name>
<feature type="transmembrane region" description="Helical" evidence="17">
    <location>
        <begin position="6"/>
        <end position="23"/>
    </location>
</feature>
<evidence type="ECO:0000256" key="9">
    <source>
        <dbReference type="ARBA" id="ARBA00022857"/>
    </source>
</evidence>
<dbReference type="PANTHER" id="PTHR44758">
    <property type="entry name" value="NAD(P) TRANSHYDROGENASE SUBUNIT BETA"/>
    <property type="match status" value="1"/>
</dbReference>
<feature type="transmembrane region" description="Helical" evidence="17">
    <location>
        <begin position="89"/>
        <end position="110"/>
    </location>
</feature>
<dbReference type="EMBL" id="LNTU01000034">
    <property type="protein sequence ID" value="KXF76127.1"/>
    <property type="molecule type" value="Genomic_DNA"/>
</dbReference>
<feature type="transmembrane region" description="Helical" evidence="17">
    <location>
        <begin position="35"/>
        <end position="52"/>
    </location>
</feature>
<evidence type="ECO:0000256" key="11">
    <source>
        <dbReference type="ARBA" id="ARBA00022989"/>
    </source>
</evidence>
<dbReference type="Pfam" id="PF02233">
    <property type="entry name" value="PNTB"/>
    <property type="match status" value="1"/>
</dbReference>
<feature type="transmembrane region" description="Helical" evidence="17">
    <location>
        <begin position="58"/>
        <end position="77"/>
    </location>
</feature>
<comment type="similarity">
    <text evidence="3 16">Belongs to the PNT beta subunit family.</text>
</comment>
<evidence type="ECO:0000256" key="3">
    <source>
        <dbReference type="ARBA" id="ARBA00007919"/>
    </source>
</evidence>
<protein>
    <recommendedName>
        <fullName evidence="5 16">NAD(P) transhydrogenase subunit beta</fullName>
        <ecNumber evidence="4 16">7.1.1.1</ecNumber>
    </recommendedName>
    <alternativeName>
        <fullName evidence="16">Nicotinamide nucleotide transhydrogenase subunit beta</fullName>
    </alternativeName>
</protein>
<evidence type="ECO:0000256" key="10">
    <source>
        <dbReference type="ARBA" id="ARBA00022967"/>
    </source>
</evidence>
<feature type="transmembrane region" description="Helical" evidence="17">
    <location>
        <begin position="190"/>
        <end position="210"/>
    </location>
</feature>
<dbReference type="FunFam" id="3.40.50.1220:FF:000002">
    <property type="entry name" value="NAD(P) transhydrogenase subunit beta"/>
    <property type="match status" value="1"/>
</dbReference>
<dbReference type="GO" id="GO:0008750">
    <property type="term" value="F:proton-translocating NAD(P)+ transhydrogenase activity"/>
    <property type="evidence" value="ECO:0007669"/>
    <property type="project" value="UniProtKB-EC"/>
</dbReference>
<dbReference type="GO" id="GO:0005886">
    <property type="term" value="C:plasma membrane"/>
    <property type="evidence" value="ECO:0007669"/>
    <property type="project" value="UniProtKB-SubCell"/>
</dbReference>
<keyword evidence="6 16" id="KW-1003">Cell membrane</keyword>
<keyword evidence="12 16" id="KW-0520">NAD</keyword>
<evidence type="ECO:0000256" key="7">
    <source>
        <dbReference type="ARBA" id="ARBA00022519"/>
    </source>
</evidence>
<keyword evidence="20" id="KW-1185">Reference proteome</keyword>
<evidence type="ECO:0000256" key="4">
    <source>
        <dbReference type="ARBA" id="ARBA00012943"/>
    </source>
</evidence>
<keyword evidence="11 17" id="KW-1133">Transmembrane helix</keyword>
<dbReference type="STRING" id="1494590.ATN84_14580"/>
<comment type="caution">
    <text evidence="19">The sequence shown here is derived from an EMBL/GenBank/DDBJ whole genome shotgun (WGS) entry which is preliminary data.</text>
</comment>
<keyword evidence="7 16" id="KW-0997">Cell inner membrane</keyword>
<dbReference type="GO" id="GO:0050661">
    <property type="term" value="F:NADP binding"/>
    <property type="evidence" value="ECO:0007669"/>
    <property type="project" value="InterPro"/>
</dbReference>
<evidence type="ECO:0000256" key="13">
    <source>
        <dbReference type="ARBA" id="ARBA00023136"/>
    </source>
</evidence>
<keyword evidence="8 17" id="KW-0812">Transmembrane</keyword>
<evidence type="ECO:0000313" key="19">
    <source>
        <dbReference type="EMBL" id="KXF76127.1"/>
    </source>
</evidence>
<gene>
    <name evidence="19" type="ORF">ATN84_14580</name>
</gene>
<keyword evidence="10 16" id="KW-1278">Translocase</keyword>
<dbReference type="PANTHER" id="PTHR44758:SF1">
    <property type="entry name" value="NAD(P) TRANSHYDROGENASE SUBUNIT BETA"/>
    <property type="match status" value="1"/>
</dbReference>
<evidence type="ECO:0000256" key="14">
    <source>
        <dbReference type="ARBA" id="ARBA00048202"/>
    </source>
</evidence>
<evidence type="ECO:0000256" key="15">
    <source>
        <dbReference type="ARBA" id="ARBA00066047"/>
    </source>
</evidence>
<reference evidence="19 20" key="1">
    <citation type="submission" date="2015-11" db="EMBL/GenBank/DDBJ databases">
        <title>Draft genome sequence of Paramesorhizobium deserti A-3-E, a strain highly resistant to diverse beta-lactam antibiotics.</title>
        <authorList>
            <person name="Lv R."/>
            <person name="Yang X."/>
            <person name="Fang N."/>
            <person name="Guo J."/>
            <person name="Luo X."/>
            <person name="Peng F."/>
            <person name="Yang R."/>
            <person name="Cui Y."/>
            <person name="Fang C."/>
            <person name="Song Y."/>
        </authorList>
    </citation>
    <scope>NUCLEOTIDE SEQUENCE [LARGE SCALE GENOMIC DNA]</scope>
    <source>
        <strain evidence="19 20">A-3-E</strain>
    </source>
</reference>
<dbReference type="InterPro" id="IPR029035">
    <property type="entry name" value="DHS-like_NAD/FAD-binding_dom"/>
</dbReference>
<comment type="subunit">
    <text evidence="15">Complex of an alpha and a beta chain; in Rhodospirillum, the alpha chain seems to be made of two subunits.</text>
</comment>
<comment type="function">
    <text evidence="1 16">The transhydrogenation between NADH and NADP is coupled to respiration and ATP hydrolysis and functions as a proton pump across the membrane.</text>
</comment>
<evidence type="ECO:0000256" key="12">
    <source>
        <dbReference type="ARBA" id="ARBA00023027"/>
    </source>
</evidence>
<dbReference type="InterPro" id="IPR012136">
    <property type="entry name" value="NADH_DH_b"/>
</dbReference>
<dbReference type="PIRSF" id="PIRSF000204">
    <property type="entry name" value="PNTB"/>
    <property type="match status" value="1"/>
</dbReference>
<dbReference type="OrthoDB" id="9763786at2"/>
<evidence type="ECO:0000256" key="5">
    <source>
        <dbReference type="ARBA" id="ARBA00014581"/>
    </source>
</evidence>
<proteinExistence type="inferred from homology"/>
<dbReference type="Gene3D" id="3.40.50.1220">
    <property type="entry name" value="TPP-binding domain"/>
    <property type="match status" value="1"/>
</dbReference>
<feature type="transmembrane region" description="Helical" evidence="17">
    <location>
        <begin position="161"/>
        <end position="184"/>
    </location>
</feature>
<evidence type="ECO:0000256" key="6">
    <source>
        <dbReference type="ARBA" id="ARBA00022475"/>
    </source>
</evidence>
<dbReference type="AlphaFoldDB" id="A0A135HSF5"/>
<evidence type="ECO:0000256" key="17">
    <source>
        <dbReference type="SAM" id="Phobius"/>
    </source>
</evidence>
<dbReference type="SUPFAM" id="SSF52467">
    <property type="entry name" value="DHS-like NAD/FAD-binding domain"/>
    <property type="match status" value="1"/>
</dbReference>
<evidence type="ECO:0000256" key="2">
    <source>
        <dbReference type="ARBA" id="ARBA00004429"/>
    </source>
</evidence>
<evidence type="ECO:0000256" key="1">
    <source>
        <dbReference type="ARBA" id="ARBA00003943"/>
    </source>
</evidence>
<evidence type="ECO:0000313" key="20">
    <source>
        <dbReference type="Proteomes" id="UP000070107"/>
    </source>
</evidence>
<organism evidence="19 20">
    <name type="scientific">Paramesorhizobium deserti</name>
    <dbReference type="NCBI Taxonomy" id="1494590"/>
    <lineage>
        <taxon>Bacteria</taxon>
        <taxon>Pseudomonadati</taxon>
        <taxon>Pseudomonadota</taxon>
        <taxon>Alphaproteobacteria</taxon>
        <taxon>Hyphomicrobiales</taxon>
        <taxon>Phyllobacteriaceae</taxon>
        <taxon>Paramesorhizobium</taxon>
    </lineage>
</organism>
<dbReference type="RefSeq" id="WP_068882869.1">
    <property type="nucleotide sequence ID" value="NZ_LNTU01000034.1"/>
</dbReference>
<evidence type="ECO:0000256" key="8">
    <source>
        <dbReference type="ARBA" id="ARBA00022692"/>
    </source>
</evidence>
<accession>A0A135HSF5</accession>
<dbReference type="InterPro" id="IPR034300">
    <property type="entry name" value="PNTB-like"/>
</dbReference>
<feature type="domain" description="NADP transhydrogenase beta-like" evidence="18">
    <location>
        <begin position="8"/>
        <end position="461"/>
    </location>
</feature>
<comment type="catalytic activity">
    <reaction evidence="14 16">
        <text>NAD(+) + NADPH + H(+)(in) = NADH + NADP(+) + H(+)(out)</text>
        <dbReference type="Rhea" id="RHEA:47992"/>
        <dbReference type="ChEBI" id="CHEBI:15378"/>
        <dbReference type="ChEBI" id="CHEBI:57540"/>
        <dbReference type="ChEBI" id="CHEBI:57783"/>
        <dbReference type="ChEBI" id="CHEBI:57945"/>
        <dbReference type="ChEBI" id="CHEBI:58349"/>
        <dbReference type="EC" id="7.1.1.1"/>
    </reaction>
</comment>